<keyword evidence="3" id="KW-1185">Reference proteome</keyword>
<dbReference type="Proteomes" id="UP001396334">
    <property type="component" value="Unassembled WGS sequence"/>
</dbReference>
<name>A0ABR2Q4R9_9ROSI</name>
<accession>A0ABR2Q4R9</accession>
<evidence type="ECO:0000313" key="3">
    <source>
        <dbReference type="Proteomes" id="UP001396334"/>
    </source>
</evidence>
<evidence type="ECO:0000256" key="1">
    <source>
        <dbReference type="SAM" id="Phobius"/>
    </source>
</evidence>
<dbReference type="EMBL" id="JBBPBN010000046">
    <property type="protein sequence ID" value="KAK8995445.1"/>
    <property type="molecule type" value="Genomic_DNA"/>
</dbReference>
<reference evidence="2 3" key="1">
    <citation type="journal article" date="2024" name="G3 (Bethesda)">
        <title>Genome assembly of Hibiscus sabdariffa L. provides insights into metabolisms of medicinal natural products.</title>
        <authorList>
            <person name="Kim T."/>
        </authorList>
    </citation>
    <scope>NUCLEOTIDE SEQUENCE [LARGE SCALE GENOMIC DNA]</scope>
    <source>
        <strain evidence="2">TK-2024</strain>
        <tissue evidence="2">Old leaves</tissue>
    </source>
</reference>
<evidence type="ECO:0000313" key="2">
    <source>
        <dbReference type="EMBL" id="KAK8995445.1"/>
    </source>
</evidence>
<organism evidence="2 3">
    <name type="scientific">Hibiscus sabdariffa</name>
    <name type="common">roselle</name>
    <dbReference type="NCBI Taxonomy" id="183260"/>
    <lineage>
        <taxon>Eukaryota</taxon>
        <taxon>Viridiplantae</taxon>
        <taxon>Streptophyta</taxon>
        <taxon>Embryophyta</taxon>
        <taxon>Tracheophyta</taxon>
        <taxon>Spermatophyta</taxon>
        <taxon>Magnoliopsida</taxon>
        <taxon>eudicotyledons</taxon>
        <taxon>Gunneridae</taxon>
        <taxon>Pentapetalae</taxon>
        <taxon>rosids</taxon>
        <taxon>malvids</taxon>
        <taxon>Malvales</taxon>
        <taxon>Malvaceae</taxon>
        <taxon>Malvoideae</taxon>
        <taxon>Hibiscus</taxon>
    </lineage>
</organism>
<protein>
    <submittedName>
        <fullName evidence="2">Uncharacterized protein</fullName>
    </submittedName>
</protein>
<keyword evidence="1" id="KW-0472">Membrane</keyword>
<gene>
    <name evidence="2" type="ORF">V6N11_069876</name>
</gene>
<keyword evidence="1" id="KW-1133">Transmembrane helix</keyword>
<comment type="caution">
    <text evidence="2">The sequence shown here is derived from an EMBL/GenBank/DDBJ whole genome shotgun (WGS) entry which is preliminary data.</text>
</comment>
<feature type="transmembrane region" description="Helical" evidence="1">
    <location>
        <begin position="63"/>
        <end position="86"/>
    </location>
</feature>
<proteinExistence type="predicted"/>
<keyword evidence="1" id="KW-0812">Transmembrane</keyword>
<sequence length="87" mass="9672">MEYLLVGLVGYCACKGSMGIGFMGQHPEVIESSYDIDCDFDGDCDNAPKEENKEDDAKEVKSIVYAGGWLLCVALEIYFSLAMWFLL</sequence>